<dbReference type="PANTHER" id="PTHR43581">
    <property type="entry name" value="ATP/GTP PHOSPHATASE"/>
    <property type="match status" value="1"/>
</dbReference>
<dbReference type="InterPro" id="IPR038729">
    <property type="entry name" value="Rad50/SbcC_AAA"/>
</dbReference>
<dbReference type="PANTHER" id="PTHR43581:SF4">
    <property type="entry name" value="ATP_GTP PHOSPHATASE"/>
    <property type="match status" value="1"/>
</dbReference>
<dbReference type="Gene3D" id="3.40.50.300">
    <property type="entry name" value="P-loop containing nucleotide triphosphate hydrolases"/>
    <property type="match status" value="1"/>
</dbReference>
<dbReference type="InterPro" id="IPR003959">
    <property type="entry name" value="ATPase_AAA_core"/>
</dbReference>
<sequence length="495" mass="55961">MPRSEIRQNQLEMLSERVRKLNYETYIKGVRLTRVRGFNDVQVNFDFPVTALVGPNGGGKSTVLGAAACAYKAIKPSTFFPKSSVGDTSMSEWSIEYELIDKTKNKTTPIRRSSRFRQFEWVRSDVADRPLSYFGISRTVPAGERPQFKKLMRPSYSHPSPLEKLPDQAAEEIEHILGKPIQGFLRTPIGANDTFHVGRNLENEYSEFHFGAGESSIIRIVTDIERLPKHSLILIEEIENGLHPVATRRLVEYLISAADRRRIQAIFTTRSDDALFVLPPDAVWCSLDDSTQQGKLSISALRAITGKIDTALAIFTEDNFAEFIVEAIIREFLPNNFERIEVHAVFGNSNAVRIHRNRLRDPSSKHRSLCVIDGDSQQADDETSGIFRLPGAQPEAQVFNDVRQRLSSDIALLTVQLQLSPTKQDAVKDVIKEISATNRDPHIIFNQVGIKLGFIPEDTVKGAFVTLWIRDRKTDFDSLCDRIKQEITIYSNEQT</sequence>
<proteinExistence type="predicted"/>
<organism evidence="2">
    <name type="scientific">Candidatus Kentrum sp. TC</name>
    <dbReference type="NCBI Taxonomy" id="2126339"/>
    <lineage>
        <taxon>Bacteria</taxon>
        <taxon>Pseudomonadati</taxon>
        <taxon>Pseudomonadota</taxon>
        <taxon>Gammaproteobacteria</taxon>
        <taxon>Candidatus Kentrum</taxon>
    </lineage>
</organism>
<gene>
    <name evidence="2" type="ORF">BECKTC1821D_GA0114238_100911</name>
</gene>
<dbReference type="EMBL" id="CAADFS010000009">
    <property type="protein sequence ID" value="VFK40230.1"/>
    <property type="molecule type" value="Genomic_DNA"/>
</dbReference>
<dbReference type="GO" id="GO:0016887">
    <property type="term" value="F:ATP hydrolysis activity"/>
    <property type="evidence" value="ECO:0007669"/>
    <property type="project" value="InterPro"/>
</dbReference>
<dbReference type="GO" id="GO:0005524">
    <property type="term" value="F:ATP binding"/>
    <property type="evidence" value="ECO:0007669"/>
    <property type="project" value="InterPro"/>
</dbReference>
<protein>
    <submittedName>
        <fullName evidence="2">AAA domain-containing protein</fullName>
    </submittedName>
</protein>
<accession>A0A450YFA7</accession>
<dbReference type="InterPro" id="IPR051396">
    <property type="entry name" value="Bact_Antivir_Def_Nuclease"/>
</dbReference>
<dbReference type="InterPro" id="IPR003593">
    <property type="entry name" value="AAA+_ATPase"/>
</dbReference>
<dbReference type="GO" id="GO:0006302">
    <property type="term" value="P:double-strand break repair"/>
    <property type="evidence" value="ECO:0007669"/>
    <property type="project" value="InterPro"/>
</dbReference>
<evidence type="ECO:0000313" key="2">
    <source>
        <dbReference type="EMBL" id="VFK40230.1"/>
    </source>
</evidence>
<dbReference type="Pfam" id="PF13476">
    <property type="entry name" value="AAA_23"/>
    <property type="match status" value="1"/>
</dbReference>
<dbReference type="Pfam" id="PF13304">
    <property type="entry name" value="AAA_21"/>
    <property type="match status" value="1"/>
</dbReference>
<feature type="domain" description="AAA+ ATPase" evidence="1">
    <location>
        <begin position="46"/>
        <end position="281"/>
    </location>
</feature>
<dbReference type="SUPFAM" id="SSF52540">
    <property type="entry name" value="P-loop containing nucleoside triphosphate hydrolases"/>
    <property type="match status" value="1"/>
</dbReference>
<name>A0A450YFA7_9GAMM</name>
<reference evidence="2" key="1">
    <citation type="submission" date="2019-02" db="EMBL/GenBank/DDBJ databases">
        <authorList>
            <person name="Gruber-Vodicka R. H."/>
            <person name="Seah K. B. B."/>
        </authorList>
    </citation>
    <scope>NUCLEOTIDE SEQUENCE</scope>
    <source>
        <strain evidence="2">BECK_BZ123</strain>
    </source>
</reference>
<evidence type="ECO:0000259" key="1">
    <source>
        <dbReference type="SMART" id="SM00382"/>
    </source>
</evidence>
<dbReference type="SMART" id="SM00382">
    <property type="entry name" value="AAA"/>
    <property type="match status" value="1"/>
</dbReference>
<dbReference type="InterPro" id="IPR027417">
    <property type="entry name" value="P-loop_NTPase"/>
</dbReference>
<dbReference type="AlphaFoldDB" id="A0A450YFA7"/>